<feature type="compositionally biased region" description="Low complexity" evidence="1">
    <location>
        <begin position="598"/>
        <end position="612"/>
    </location>
</feature>
<comment type="caution">
    <text evidence="2">The sequence shown here is derived from an EMBL/GenBank/DDBJ whole genome shotgun (WGS) entry which is preliminary data.</text>
</comment>
<feature type="compositionally biased region" description="Basic and acidic residues" evidence="1">
    <location>
        <begin position="506"/>
        <end position="519"/>
    </location>
</feature>
<dbReference type="STRING" id="1111738.GCA_000427905_02343"/>
<protein>
    <submittedName>
        <fullName evidence="2">Uncharacterized protein</fullName>
    </submittedName>
</protein>
<gene>
    <name evidence="2" type="ORF">DIU77_06685</name>
</gene>
<name>A0A2W4JIY4_9PSEU</name>
<dbReference type="EMBL" id="QGUI01000196">
    <property type="protein sequence ID" value="PZM99020.1"/>
    <property type="molecule type" value="Genomic_DNA"/>
</dbReference>
<proteinExistence type="predicted"/>
<feature type="compositionally biased region" description="Basic and acidic residues" evidence="1">
    <location>
        <begin position="398"/>
        <end position="407"/>
    </location>
</feature>
<feature type="compositionally biased region" description="Gly residues" evidence="1">
    <location>
        <begin position="543"/>
        <end position="555"/>
    </location>
</feature>
<dbReference type="AlphaFoldDB" id="A0A2W4JIY4"/>
<sequence>MHDERGVAGYPRDEAVGRIGAGTSALSAIRPDVTPAERLLDHGTRLRFRAPELALVFGERAAALAEAAGSEHLWVNAEGLSVFARMRMGQRPDVVHRAVTVLRTAEADGHAELAAQMRVELAVCARSAGVPLTGLAALRPVLSQRDLPAVCRALALMQLVGCMAPVGRQSFMDRALAEADRLIRSDAQLPDVDRILLRAMVASRTAAHQRRHGDLAASLDTGQRALDLLDGLDSEAHDGMQLRARVVLDMACALLDRGENRRAMDIAQRVLSRPARAAAVGPLAWLRLALATRLHLSAGEAEAAGRLVRDALHSVQRYDLTWIEARLWLELSHVEEAAGRERSALHAAREARRCEHVYGRARRQAINALTGEFGRGEESVVDLAQLLGMGEPPSARDSGARGQEKPSAHATGADRASAPSGLSAPKARQAAATGQTAATEPKVASLPSAASKAASELPRKYGSAEPAAETSGSGSAKDPGASAQGAKAEPKVTLPLLNLPTISLPKDLDPTLHRSEQHGRPPLRLAGSGAGGEGSSAAEPAQAGGGGTGTAGGSAGEATPLRPWLAALGPSQQPVNASSAHRAHGEQGTGPRRENASETPAGKAAETAAGGTQEHREPEHTPRHRRSEGGTAARSVL</sequence>
<organism evidence="2">
    <name type="scientific">Thermocrispum agreste</name>
    <dbReference type="NCBI Taxonomy" id="37925"/>
    <lineage>
        <taxon>Bacteria</taxon>
        <taxon>Bacillati</taxon>
        <taxon>Actinomycetota</taxon>
        <taxon>Actinomycetes</taxon>
        <taxon>Pseudonocardiales</taxon>
        <taxon>Pseudonocardiaceae</taxon>
        <taxon>Thermocrispum</taxon>
    </lineage>
</organism>
<feature type="compositionally biased region" description="Low complexity" evidence="1">
    <location>
        <begin position="427"/>
        <end position="455"/>
    </location>
</feature>
<reference evidence="2" key="1">
    <citation type="submission" date="2018-05" db="EMBL/GenBank/DDBJ databases">
        <authorList>
            <person name="Lanie J.A."/>
            <person name="Ng W.-L."/>
            <person name="Kazmierczak K.M."/>
            <person name="Andrzejewski T.M."/>
            <person name="Davidsen T.M."/>
            <person name="Wayne K.J."/>
            <person name="Tettelin H."/>
            <person name="Glass J.I."/>
            <person name="Rusch D."/>
            <person name="Podicherti R."/>
            <person name="Tsui H.-C.T."/>
            <person name="Winkler M.E."/>
        </authorList>
    </citation>
    <scope>NUCLEOTIDE SEQUENCE</scope>
    <source>
        <strain evidence="2">ZC4RG45</strain>
    </source>
</reference>
<accession>A0A2W4JIY4</accession>
<evidence type="ECO:0000313" key="2">
    <source>
        <dbReference type="EMBL" id="PZM99020.1"/>
    </source>
</evidence>
<evidence type="ECO:0000256" key="1">
    <source>
        <dbReference type="SAM" id="MobiDB-lite"/>
    </source>
</evidence>
<feature type="compositionally biased region" description="Polar residues" evidence="1">
    <location>
        <begin position="570"/>
        <end position="579"/>
    </location>
</feature>
<feature type="region of interest" description="Disordered" evidence="1">
    <location>
        <begin position="389"/>
        <end position="637"/>
    </location>
</feature>